<dbReference type="GO" id="GO:0034204">
    <property type="term" value="P:lipid translocation"/>
    <property type="evidence" value="ECO:0007669"/>
    <property type="project" value="TreeGrafter"/>
</dbReference>
<reference evidence="10 11" key="1">
    <citation type="submission" date="2017-09" db="EMBL/GenBank/DDBJ databases">
        <title>Depth-based differentiation of microbial function through sediment-hosted aquifers and enrichment of novel symbionts in the deep terrestrial subsurface.</title>
        <authorList>
            <person name="Probst A.J."/>
            <person name="Ladd B."/>
            <person name="Jarett J.K."/>
            <person name="Geller-Mcgrath D.E."/>
            <person name="Sieber C.M."/>
            <person name="Emerson J.B."/>
            <person name="Anantharaman K."/>
            <person name="Thomas B.C."/>
            <person name="Malmstrom R."/>
            <person name="Stieglmeier M."/>
            <person name="Klingl A."/>
            <person name="Woyke T."/>
            <person name="Ryan C.M."/>
            <person name="Banfield J.F."/>
        </authorList>
    </citation>
    <scope>NUCLEOTIDE SEQUENCE [LARGE SCALE GENOMIC DNA]</scope>
    <source>
        <strain evidence="10">CG11_big_fil_rev_8_21_14_0_20_35_11</strain>
    </source>
</reference>
<sequence>MNFNRFFNFQSKTVGSAAGILAFAVLISHLLGLIRDRLLAGAFGAGAQLDIYFAAFRIPDLVYNILFAGSIIVAFLPLFSEYYTKNKQEGWEMANYVLNSFLFFFFLIILILFIFTPQLIELIVPGFSLESKAAAVALTRLMFLSPLFLGLSSLFSAILHYFNRFLVYSLAPILYNLGIIFGILVLAPRFGVFGVGWGVVLGAAFHLIVQIPSAKGCGLKYRPLFNLRNPAIWRLFKLVIPRTIAATASQINFIVITILASTIGAGAVAIFNLSNNLRYFPVGVLGVSFATAAFPLLSKNWTLGKKEEFFKNFSSIFRQILYLAIPVSLLVFLLKTQIVKIILETGRFSLEDVKLTAACLGIYSFSIFAQCLAPLILRGFFSLQDTKTPTLIALAFLVLNIILCFSFIHLLNFENPFSEFLRNTFSLEGIESFPVLGLSLAFSIGLLFEFLLLLIFFCKKVGDFGIKEIGSSFSKIIAGTLFMGLGVHLALKKTIFFLDTQTPGGIFLEFLIVFLLAIFIYFLITLFLKSPEIKALKSFIAKQFKNYGRKSN</sequence>
<evidence type="ECO:0000256" key="9">
    <source>
        <dbReference type="PIRNR" id="PIRNR002869"/>
    </source>
</evidence>
<feature type="transmembrane region" description="Helical" evidence="8">
    <location>
        <begin position="506"/>
        <end position="528"/>
    </location>
</feature>
<keyword evidence="8 9" id="KW-0961">Cell wall biogenesis/degradation</keyword>
<feature type="transmembrane region" description="Helical" evidence="8">
    <location>
        <begin position="355"/>
        <end position="377"/>
    </location>
</feature>
<dbReference type="PANTHER" id="PTHR47019">
    <property type="entry name" value="LIPID II FLIPPASE MURJ"/>
    <property type="match status" value="1"/>
</dbReference>
<feature type="transmembrane region" description="Helical" evidence="8">
    <location>
        <begin position="433"/>
        <end position="457"/>
    </location>
</feature>
<proteinExistence type="inferred from homology"/>
<feature type="transmembrane region" description="Helical" evidence="8">
    <location>
        <begin position="190"/>
        <end position="209"/>
    </location>
</feature>
<feature type="transmembrane region" description="Helical" evidence="8">
    <location>
        <begin position="279"/>
        <end position="298"/>
    </location>
</feature>
<evidence type="ECO:0000256" key="1">
    <source>
        <dbReference type="ARBA" id="ARBA00004651"/>
    </source>
</evidence>
<dbReference type="Proteomes" id="UP000231139">
    <property type="component" value="Unassembled WGS sequence"/>
</dbReference>
<comment type="pathway">
    <text evidence="8">Cell wall biogenesis; peptidoglycan biosynthesis.</text>
</comment>
<dbReference type="HAMAP" id="MF_02078">
    <property type="entry name" value="MurJ_MviN"/>
    <property type="match status" value="1"/>
</dbReference>
<keyword evidence="5 8" id="KW-0573">Peptidoglycan synthesis</keyword>
<evidence type="ECO:0000256" key="4">
    <source>
        <dbReference type="ARBA" id="ARBA00022960"/>
    </source>
</evidence>
<feature type="transmembrane region" description="Helical" evidence="8">
    <location>
        <begin position="96"/>
        <end position="115"/>
    </location>
</feature>
<evidence type="ECO:0000313" key="10">
    <source>
        <dbReference type="EMBL" id="PIR02799.1"/>
    </source>
</evidence>
<dbReference type="Pfam" id="PF03023">
    <property type="entry name" value="MurJ"/>
    <property type="match status" value="1"/>
</dbReference>
<keyword evidence="8 9" id="KW-0813">Transport</keyword>
<organism evidence="10 11">
    <name type="scientific">Candidatus Nealsonbacteria bacterium CG11_big_fil_rev_8_21_14_0_20_35_11</name>
    <dbReference type="NCBI Taxonomy" id="1974713"/>
    <lineage>
        <taxon>Bacteria</taxon>
        <taxon>Candidatus Nealsoniibacteriota</taxon>
    </lineage>
</organism>
<feature type="transmembrane region" description="Helical" evidence="8">
    <location>
        <begin position="319"/>
        <end position="343"/>
    </location>
</feature>
<keyword evidence="7 8" id="KW-0472">Membrane</keyword>
<dbReference type="AlphaFoldDB" id="A0A2H0N1M7"/>
<feature type="transmembrane region" description="Helical" evidence="8">
    <location>
        <begin position="469"/>
        <end position="491"/>
    </location>
</feature>
<evidence type="ECO:0000256" key="3">
    <source>
        <dbReference type="ARBA" id="ARBA00022692"/>
    </source>
</evidence>
<protein>
    <recommendedName>
        <fullName evidence="8">Probable lipid II flippase MurJ</fullName>
    </recommendedName>
</protein>
<dbReference type="CDD" id="cd13123">
    <property type="entry name" value="MATE_MurJ_like"/>
    <property type="match status" value="1"/>
</dbReference>
<comment type="function">
    <text evidence="8 9">Involved in peptidoglycan biosynthesis. Transports lipid-linked peptidoglycan precursors from the inner to the outer leaflet of the cytoplasmic membrane.</text>
</comment>
<dbReference type="NCBIfam" id="TIGR01695">
    <property type="entry name" value="murJ_mviN"/>
    <property type="match status" value="1"/>
</dbReference>
<feature type="transmembrane region" description="Helical" evidence="8">
    <location>
        <begin position="61"/>
        <end position="84"/>
    </location>
</feature>
<dbReference type="GO" id="GO:0015648">
    <property type="term" value="F:lipid-linked peptidoglycan transporter activity"/>
    <property type="evidence" value="ECO:0007669"/>
    <property type="project" value="UniProtKB-UniRule"/>
</dbReference>
<dbReference type="GO" id="GO:0009252">
    <property type="term" value="P:peptidoglycan biosynthetic process"/>
    <property type="evidence" value="ECO:0007669"/>
    <property type="project" value="UniProtKB-UniRule"/>
</dbReference>
<feature type="transmembrane region" description="Helical" evidence="8">
    <location>
        <begin position="389"/>
        <end position="413"/>
    </location>
</feature>
<comment type="subcellular location">
    <subcellularLocation>
        <location evidence="1 8">Cell membrane</location>
        <topology evidence="1 8">Multi-pass membrane protein</topology>
    </subcellularLocation>
</comment>
<dbReference type="InterPro" id="IPR004268">
    <property type="entry name" value="MurJ"/>
</dbReference>
<feature type="transmembrane region" description="Helical" evidence="8">
    <location>
        <begin position="165"/>
        <end position="184"/>
    </location>
</feature>
<keyword evidence="2 8" id="KW-1003">Cell membrane</keyword>
<evidence type="ECO:0000256" key="8">
    <source>
        <dbReference type="HAMAP-Rule" id="MF_02078"/>
    </source>
</evidence>
<evidence type="ECO:0000256" key="2">
    <source>
        <dbReference type="ARBA" id="ARBA00022475"/>
    </source>
</evidence>
<dbReference type="GO" id="GO:0008360">
    <property type="term" value="P:regulation of cell shape"/>
    <property type="evidence" value="ECO:0007669"/>
    <property type="project" value="UniProtKB-UniRule"/>
</dbReference>
<dbReference type="InterPro" id="IPR051050">
    <property type="entry name" value="Lipid_II_flippase_MurJ/MviN"/>
</dbReference>
<dbReference type="PIRSF" id="PIRSF002869">
    <property type="entry name" value="MviN"/>
    <property type="match status" value="1"/>
</dbReference>
<comment type="caution">
    <text evidence="10">The sequence shown here is derived from an EMBL/GenBank/DDBJ whole genome shotgun (WGS) entry which is preliminary data.</text>
</comment>
<evidence type="ECO:0000313" key="11">
    <source>
        <dbReference type="Proteomes" id="UP000231139"/>
    </source>
</evidence>
<feature type="transmembrane region" description="Helical" evidence="8">
    <location>
        <begin position="135"/>
        <end position="158"/>
    </location>
</feature>
<keyword evidence="4 8" id="KW-0133">Cell shape</keyword>
<evidence type="ECO:0000256" key="7">
    <source>
        <dbReference type="ARBA" id="ARBA00023136"/>
    </source>
</evidence>
<feature type="transmembrane region" description="Helical" evidence="8">
    <location>
        <begin position="251"/>
        <end position="273"/>
    </location>
</feature>
<dbReference type="GO" id="GO:0005886">
    <property type="term" value="C:plasma membrane"/>
    <property type="evidence" value="ECO:0007669"/>
    <property type="project" value="UniProtKB-SubCell"/>
</dbReference>
<dbReference type="EMBL" id="PCWK01000009">
    <property type="protein sequence ID" value="PIR02799.1"/>
    <property type="molecule type" value="Genomic_DNA"/>
</dbReference>
<dbReference type="GO" id="GO:0071555">
    <property type="term" value="P:cell wall organization"/>
    <property type="evidence" value="ECO:0007669"/>
    <property type="project" value="UniProtKB-UniRule"/>
</dbReference>
<dbReference type="PANTHER" id="PTHR47019:SF1">
    <property type="entry name" value="LIPID II FLIPPASE MURJ"/>
    <property type="match status" value="1"/>
</dbReference>
<name>A0A2H0N1M7_9BACT</name>
<keyword evidence="3 8" id="KW-0812">Transmembrane</keyword>
<dbReference type="PRINTS" id="PR01806">
    <property type="entry name" value="VIRFACTRMVIN"/>
</dbReference>
<feature type="transmembrane region" description="Helical" evidence="8">
    <location>
        <begin position="13"/>
        <end position="31"/>
    </location>
</feature>
<gene>
    <name evidence="10" type="primary">mviN</name>
    <name evidence="8" type="synonym">murJ</name>
    <name evidence="10" type="ORF">COV62_00445</name>
</gene>
<accession>A0A2H0N1M7</accession>
<comment type="similarity">
    <text evidence="8 9">Belongs to the MurJ/MviN family.</text>
</comment>
<evidence type="ECO:0000256" key="5">
    <source>
        <dbReference type="ARBA" id="ARBA00022984"/>
    </source>
</evidence>
<keyword evidence="6 8" id="KW-1133">Transmembrane helix</keyword>
<dbReference type="UniPathway" id="UPA00219"/>
<evidence type="ECO:0000256" key="6">
    <source>
        <dbReference type="ARBA" id="ARBA00022989"/>
    </source>
</evidence>